<dbReference type="EMBL" id="CCBQ010000046">
    <property type="protein sequence ID" value="CDO96015.1"/>
    <property type="molecule type" value="Genomic_DNA"/>
</dbReference>
<dbReference type="Pfam" id="PF12937">
    <property type="entry name" value="F-box-like"/>
    <property type="match status" value="1"/>
</dbReference>
<feature type="compositionally biased region" description="Polar residues" evidence="1">
    <location>
        <begin position="451"/>
        <end position="462"/>
    </location>
</feature>
<evidence type="ECO:0000256" key="1">
    <source>
        <dbReference type="SAM" id="MobiDB-lite"/>
    </source>
</evidence>
<evidence type="ECO:0000313" key="3">
    <source>
        <dbReference type="EMBL" id="CDO96015.1"/>
    </source>
</evidence>
<reference evidence="3 4" key="1">
    <citation type="submission" date="2014-03" db="EMBL/GenBank/DDBJ databases">
        <title>The genome of Kluyveromyces dobzhanskii.</title>
        <authorList>
            <person name="Nystedt B."/>
            <person name="Astrom S."/>
        </authorList>
    </citation>
    <scope>NUCLEOTIDE SEQUENCE [LARGE SCALE GENOMIC DNA]</scope>
    <source>
        <strain evidence="3 4">CBS 2104</strain>
    </source>
</reference>
<comment type="caution">
    <text evidence="3">The sequence shown here is derived from an EMBL/GenBank/DDBJ whole genome shotgun (WGS) entry which is preliminary data.</text>
</comment>
<proteinExistence type="predicted"/>
<protein>
    <submittedName>
        <fullName evidence="3">WGS project CCBQ000000000 data, contig 00010</fullName>
    </submittedName>
</protein>
<dbReference type="InterPro" id="IPR001810">
    <property type="entry name" value="F-box_dom"/>
</dbReference>
<keyword evidence="4" id="KW-1185">Reference proteome</keyword>
<feature type="domain" description="F-box" evidence="2">
    <location>
        <begin position="17"/>
        <end position="63"/>
    </location>
</feature>
<feature type="region of interest" description="Disordered" evidence="1">
    <location>
        <begin position="451"/>
        <end position="505"/>
    </location>
</feature>
<gene>
    <name evidence="3" type="ORF">KLDO_g4235</name>
</gene>
<dbReference type="CDD" id="cd09917">
    <property type="entry name" value="F-box_SF"/>
    <property type="match status" value="1"/>
</dbReference>
<feature type="compositionally biased region" description="Basic residues" evidence="1">
    <location>
        <begin position="491"/>
        <end position="504"/>
    </location>
</feature>
<dbReference type="PROSITE" id="PS50181">
    <property type="entry name" value="FBOX"/>
    <property type="match status" value="1"/>
</dbReference>
<dbReference type="SUPFAM" id="SSF81383">
    <property type="entry name" value="F-box domain"/>
    <property type="match status" value="1"/>
</dbReference>
<name>A0A0A8LCU4_9SACH</name>
<evidence type="ECO:0000259" key="2">
    <source>
        <dbReference type="PROSITE" id="PS50181"/>
    </source>
</evidence>
<accession>A0A0A8LCU4</accession>
<evidence type="ECO:0000313" key="4">
    <source>
        <dbReference type="Proteomes" id="UP000031516"/>
    </source>
</evidence>
<feature type="region of interest" description="Disordered" evidence="1">
    <location>
        <begin position="331"/>
        <end position="356"/>
    </location>
</feature>
<feature type="region of interest" description="Disordered" evidence="1">
    <location>
        <begin position="418"/>
        <end position="438"/>
    </location>
</feature>
<dbReference type="AlphaFoldDB" id="A0A0A8LCU4"/>
<dbReference type="InterPro" id="IPR036047">
    <property type="entry name" value="F-box-like_dom_sf"/>
</dbReference>
<organism evidence="3 4">
    <name type="scientific">Kluyveromyces dobzhanskii CBS 2104</name>
    <dbReference type="NCBI Taxonomy" id="1427455"/>
    <lineage>
        <taxon>Eukaryota</taxon>
        <taxon>Fungi</taxon>
        <taxon>Dikarya</taxon>
        <taxon>Ascomycota</taxon>
        <taxon>Saccharomycotina</taxon>
        <taxon>Saccharomycetes</taxon>
        <taxon>Saccharomycetales</taxon>
        <taxon>Saccharomycetaceae</taxon>
        <taxon>Kluyveromyces</taxon>
    </lineage>
</organism>
<feature type="compositionally biased region" description="Low complexity" evidence="1">
    <location>
        <begin position="341"/>
        <end position="356"/>
    </location>
</feature>
<sequence length="520" mass="58746">MELSAKTHRGSGLVVNPKSLDELPIGVIFQILSQLEFCDLKNVSATCWTLRILTNEKLMYYGILNDSRNQYLWTKRYFLDSLRMLQSNRKGFDFTSLNDTTIFQSLRYLRNGVRKVSGNLMKLLESNDCLEINGIDSEDECEEKGIEHGGRVDDNENNSEIEWDKYNHNDRKERKYIDDGRNMEEIMPDNSDFWDSDDGLNTHVSNDGIGSDQNCASNISDFDQDSNISLYKNDEILPVIMPPLNLADNESTPSKPPSIRPTIIDKEGLKYLRVLEGFHRIGVIPIKQSPEKSITQQVTVTPDKYDALLDDVQFTPLSTINSLLKRIDSASDSHHDNSPNSFGVSDSRSESSVFSDSAPKLADNAWSRIYELEHQSESSSDSDSSSSTEFIRQLQSSKKVKDKAVLFERLLTKAKVRSSSLKEKKLASSSNPDNNRKVSDHYLEEMRRIASPTNSCCPSSTGEAAALDDVNNETVEQHGSHTRTKSSSSKQSKHSKPHHRKKLKALVMDGNRICYEKIPD</sequence>
<dbReference type="Proteomes" id="UP000031516">
    <property type="component" value="Unassembled WGS sequence"/>
</dbReference>
<dbReference type="OrthoDB" id="3219396at2759"/>